<gene>
    <name evidence="1" type="ORF">Gotri_011426</name>
</gene>
<sequence length="60" mass="6940">MKDVVVKLKKIKQRALWVHRDGCKVMATHALVGSLNPYAHILNDYSKEAKDKIPTWGHYH</sequence>
<keyword evidence="2" id="KW-1185">Reference proteome</keyword>
<accession>A0A7J9EU82</accession>
<evidence type="ECO:0000313" key="1">
    <source>
        <dbReference type="EMBL" id="MBA0776431.1"/>
    </source>
</evidence>
<reference evidence="1 2" key="1">
    <citation type="journal article" date="2019" name="Genome Biol. Evol.">
        <title>Insights into the evolution of the New World diploid cottons (Gossypium, subgenus Houzingenia) based on genome sequencing.</title>
        <authorList>
            <person name="Grover C.E."/>
            <person name="Arick M.A. 2nd"/>
            <person name="Thrash A."/>
            <person name="Conover J.L."/>
            <person name="Sanders W.S."/>
            <person name="Peterson D.G."/>
            <person name="Frelichowski J.E."/>
            <person name="Scheffler J.A."/>
            <person name="Scheffler B.E."/>
            <person name="Wendel J.F."/>
        </authorList>
    </citation>
    <scope>NUCLEOTIDE SEQUENCE [LARGE SCALE GENOMIC DNA]</scope>
    <source>
        <strain evidence="1">8</strain>
        <tissue evidence="1">Leaf</tissue>
    </source>
</reference>
<evidence type="ECO:0000313" key="2">
    <source>
        <dbReference type="Proteomes" id="UP000593568"/>
    </source>
</evidence>
<protein>
    <submittedName>
        <fullName evidence="1">Uncharacterized protein</fullName>
    </submittedName>
</protein>
<organism evidence="1 2">
    <name type="scientific">Gossypium trilobum</name>
    <dbReference type="NCBI Taxonomy" id="34281"/>
    <lineage>
        <taxon>Eukaryota</taxon>
        <taxon>Viridiplantae</taxon>
        <taxon>Streptophyta</taxon>
        <taxon>Embryophyta</taxon>
        <taxon>Tracheophyta</taxon>
        <taxon>Spermatophyta</taxon>
        <taxon>Magnoliopsida</taxon>
        <taxon>eudicotyledons</taxon>
        <taxon>Gunneridae</taxon>
        <taxon>Pentapetalae</taxon>
        <taxon>rosids</taxon>
        <taxon>malvids</taxon>
        <taxon>Malvales</taxon>
        <taxon>Malvaceae</taxon>
        <taxon>Malvoideae</taxon>
        <taxon>Gossypium</taxon>
    </lineage>
</organism>
<dbReference type="EMBL" id="JABEZW010000009">
    <property type="protein sequence ID" value="MBA0776431.1"/>
    <property type="molecule type" value="Genomic_DNA"/>
</dbReference>
<proteinExistence type="predicted"/>
<dbReference type="AlphaFoldDB" id="A0A7J9EU82"/>
<dbReference type="Proteomes" id="UP000593568">
    <property type="component" value="Unassembled WGS sequence"/>
</dbReference>
<comment type="caution">
    <text evidence="1">The sequence shown here is derived from an EMBL/GenBank/DDBJ whole genome shotgun (WGS) entry which is preliminary data.</text>
</comment>
<name>A0A7J9EU82_9ROSI</name>